<reference evidence="4" key="1">
    <citation type="submission" date="2003-07" db="EMBL/GenBank/DDBJ databases">
        <authorList>
            <consortium name="Rhodopseudomonas genome consortium"/>
            <person name="Larimer F."/>
            <person name="Harwood C."/>
        </authorList>
    </citation>
    <scope>NUCLEOTIDE SEQUENCE</scope>
    <source>
        <strain evidence="4">CGA009</strain>
    </source>
</reference>
<accession>Q6NA16</accession>
<dbReference type="AlphaFoldDB" id="Q6NA16"/>
<dbReference type="GO" id="GO:0016226">
    <property type="term" value="P:iron-sulfur cluster assembly"/>
    <property type="evidence" value="ECO:0007669"/>
    <property type="project" value="InterPro"/>
</dbReference>
<dbReference type="GeneID" id="66892396"/>
<evidence type="ECO:0000313" key="3">
    <source>
        <dbReference type="EMBL" id="CAE26813.1"/>
    </source>
</evidence>
<dbReference type="HOGENOM" id="CLU_050006_8_1_5"/>
<feature type="domain" description="Xylose isomerase-like TIM barrel" evidence="2">
    <location>
        <begin position="21"/>
        <end position="244"/>
    </location>
</feature>
<dbReference type="SUPFAM" id="SSF51658">
    <property type="entry name" value="Xylose isomerase-like"/>
    <property type="match status" value="1"/>
</dbReference>
<dbReference type="PANTHER" id="PTHR12110">
    <property type="entry name" value="HYDROXYPYRUVATE ISOMERASE"/>
    <property type="match status" value="1"/>
</dbReference>
<dbReference type="InterPro" id="IPR013022">
    <property type="entry name" value="Xyl_isomerase-like_TIM-brl"/>
</dbReference>
<dbReference type="RefSeq" id="WP_011156933.1">
    <property type="nucleotide sequence ID" value="NZ_CP116810.1"/>
</dbReference>
<dbReference type="GO" id="GO:0005506">
    <property type="term" value="F:iron ion binding"/>
    <property type="evidence" value="ECO:0007669"/>
    <property type="project" value="InterPro"/>
</dbReference>
<proteinExistence type="predicted"/>
<sequence length="355" mass="39283">MKLAVSTLGLPPFNHSYLLPQLRALGVDGLEIAPDHTWKRARYSNEFPFQSVWNYRRVADDAGLDIIGLHVVLGGRLELGLFEDKEHRDHTIAHLVHLSAVCRDLGGKTLTLDTRWRATLPVKQAWFACRDFFEILLPQIEEHGTTLCFAPLPENEGDFCLTARECYTLSLALDHPSFAISLDSAPLAMGDETGHTHFVAAQRLLKIFHIDEPEKAPIGSSGQVDHGDMRQHLVAIGYDGWISIVQRFVKGTVAVDELARSVRYVEDKYLRADVRSAISPVEATRIKIISDTIAALRPNIQADGGDLELISVNGNRIEVKLHGKCRACGLVGQTLGGLRRRLVSVLNSPIVVVPV</sequence>
<dbReference type="Pfam" id="PF01261">
    <property type="entry name" value="AP_endonuc_2"/>
    <property type="match status" value="1"/>
</dbReference>
<dbReference type="PANTHER" id="PTHR12110:SF21">
    <property type="entry name" value="XYLOSE ISOMERASE-LIKE TIM BARREL DOMAIN-CONTAINING PROTEIN"/>
    <property type="match status" value="1"/>
</dbReference>
<feature type="domain" description="NIF system FeS cluster assembly NifU C-terminal" evidence="1">
    <location>
        <begin position="289"/>
        <end position="351"/>
    </location>
</feature>
<name>Q6NA16_RHOPA</name>
<reference evidence="4" key="3">
    <citation type="submission" date="2022-12" db="EMBL/GenBank/DDBJ databases">
        <title>Complete genome sequence of Rhodopseudomonas palustris CGA0092 and corrections to the R. palustris CGA009 genome sequence.</title>
        <authorList>
            <person name="Mazny B.R."/>
            <person name="Sheff O.F."/>
            <person name="LaSarre B."/>
            <person name="McKinlay A."/>
            <person name="McKinlay J.B."/>
        </authorList>
    </citation>
    <scope>NUCLEOTIDE SEQUENCE</scope>
    <source>
        <strain evidence="4">CGA009</strain>
    </source>
</reference>
<evidence type="ECO:0000259" key="1">
    <source>
        <dbReference type="Pfam" id="PF01106"/>
    </source>
</evidence>
<organism evidence="3">
    <name type="scientific">Rhodopseudomonas palustris (strain ATCC BAA-98 / CGA009)</name>
    <dbReference type="NCBI Taxonomy" id="258594"/>
    <lineage>
        <taxon>Bacteria</taxon>
        <taxon>Pseudomonadati</taxon>
        <taxon>Pseudomonadota</taxon>
        <taxon>Alphaproteobacteria</taxon>
        <taxon>Hyphomicrobiales</taxon>
        <taxon>Nitrobacteraceae</taxon>
        <taxon>Rhodopseudomonas</taxon>
    </lineage>
</organism>
<keyword evidence="5" id="KW-1185">Reference proteome</keyword>
<dbReference type="EMBL" id="CP116810">
    <property type="protein sequence ID" value="WCL91505.1"/>
    <property type="molecule type" value="Genomic_DNA"/>
</dbReference>
<dbReference type="Proteomes" id="UP000001426">
    <property type="component" value="Chromosome"/>
</dbReference>
<dbReference type="GO" id="GO:0051536">
    <property type="term" value="F:iron-sulfur cluster binding"/>
    <property type="evidence" value="ECO:0007669"/>
    <property type="project" value="InterPro"/>
</dbReference>
<gene>
    <name evidence="3" type="ordered locus">RPA1370</name>
    <name evidence="4" type="ORF">TX73_007035</name>
</gene>
<evidence type="ECO:0000313" key="5">
    <source>
        <dbReference type="Proteomes" id="UP000001426"/>
    </source>
</evidence>
<reference evidence="3 5" key="2">
    <citation type="journal article" date="2004" name="Nat. Biotechnol.">
        <title>Complete genome sequence of the metabolically versatile photosynthetic bacterium Rhodopseudomonas palustris.</title>
        <authorList>
            <person name="Larimer F.W."/>
            <person name="Chain P."/>
            <person name="Hauser L."/>
            <person name="Lamerdin J."/>
            <person name="Malfatti S."/>
            <person name="Do L."/>
            <person name="Land M.L."/>
            <person name="Pelletier D.A."/>
            <person name="Beatty J.T."/>
            <person name="Lang A.S."/>
            <person name="Tabita F.R."/>
            <person name="Gibson J.L."/>
            <person name="Hanson T.E."/>
            <person name="Bobst C."/>
            <person name="Torres J.L."/>
            <person name="Peres C."/>
            <person name="Harrison F.H."/>
            <person name="Gibson J."/>
            <person name="Harwood C.S."/>
        </authorList>
    </citation>
    <scope>NUCLEOTIDE SEQUENCE [LARGE SCALE GENOMIC DNA]</scope>
    <source>
        <strain evidence="5">ATCC BAA-98 / CGA009</strain>
        <strain evidence="3">CGA009</strain>
    </source>
</reference>
<dbReference type="InterPro" id="IPR050312">
    <property type="entry name" value="IolE/XylAMocC-like"/>
</dbReference>
<dbReference type="STRING" id="258594.RPA1370"/>
<evidence type="ECO:0000259" key="2">
    <source>
        <dbReference type="Pfam" id="PF01261"/>
    </source>
</evidence>
<evidence type="ECO:0000313" key="4">
    <source>
        <dbReference type="EMBL" id="WCL91505.1"/>
    </source>
</evidence>
<dbReference type="eggNOG" id="COG0694">
    <property type="taxonomic scope" value="Bacteria"/>
</dbReference>
<dbReference type="InterPro" id="IPR036237">
    <property type="entry name" value="Xyl_isomerase-like_sf"/>
</dbReference>
<dbReference type="Pfam" id="PF01106">
    <property type="entry name" value="NifU"/>
    <property type="match status" value="1"/>
</dbReference>
<dbReference type="EMBL" id="BX572597">
    <property type="protein sequence ID" value="CAE26813.1"/>
    <property type="molecule type" value="Genomic_DNA"/>
</dbReference>
<dbReference type="InterPro" id="IPR001075">
    <property type="entry name" value="NIF_FeS_clus_asmbl_NifU_C"/>
</dbReference>
<dbReference type="eggNOG" id="COG1082">
    <property type="taxonomic scope" value="Bacteria"/>
</dbReference>
<dbReference type="InterPro" id="IPR034904">
    <property type="entry name" value="FSCA_dom_sf"/>
</dbReference>
<dbReference type="Gene3D" id="3.20.20.150">
    <property type="entry name" value="Divalent-metal-dependent TIM barrel enzymes"/>
    <property type="match status" value="1"/>
</dbReference>
<dbReference type="KEGG" id="rpa:TX73_007035"/>
<protein>
    <submittedName>
        <fullName evidence="3">Nitrogen-fixing NifU, C-terminal</fullName>
    </submittedName>
    <submittedName>
        <fullName evidence="4">TIM barrel protein</fullName>
    </submittedName>
</protein>
<dbReference type="Gene3D" id="3.30.300.130">
    <property type="entry name" value="Fe-S cluster assembly (FSCA)"/>
    <property type="match status" value="1"/>
</dbReference>